<dbReference type="Gene3D" id="3.30.160.60">
    <property type="entry name" value="Classic Zinc Finger"/>
    <property type="match status" value="1"/>
</dbReference>
<keyword evidence="6" id="KW-0862">Zinc</keyword>
<dbReference type="AlphaFoldDB" id="A0A151IL16"/>
<dbReference type="Gene3D" id="3.30.710.10">
    <property type="entry name" value="Potassium Channel Kv1.1, Chain A"/>
    <property type="match status" value="1"/>
</dbReference>
<dbReference type="CDD" id="cd18315">
    <property type="entry name" value="BTB_POZ_BAB-like"/>
    <property type="match status" value="1"/>
</dbReference>
<dbReference type="Proteomes" id="UP000078542">
    <property type="component" value="Unassembled WGS sequence"/>
</dbReference>
<feature type="compositionally biased region" description="Polar residues" evidence="7">
    <location>
        <begin position="295"/>
        <end position="306"/>
    </location>
</feature>
<keyword evidence="6" id="KW-0863">Zinc-finger</keyword>
<dbReference type="GO" id="GO:0061061">
    <property type="term" value="P:muscle structure development"/>
    <property type="evidence" value="ECO:0007669"/>
    <property type="project" value="UniProtKB-ARBA"/>
</dbReference>
<dbReference type="PROSITE" id="PS50157">
    <property type="entry name" value="ZINC_FINGER_C2H2_2"/>
    <property type="match status" value="2"/>
</dbReference>
<dbReference type="PANTHER" id="PTHR23110">
    <property type="entry name" value="BTB DOMAIN TRANSCRIPTION FACTOR"/>
    <property type="match status" value="1"/>
</dbReference>
<reference evidence="10 11" key="1">
    <citation type="submission" date="2016-03" db="EMBL/GenBank/DDBJ databases">
        <title>Cyphomyrmex costatus WGS genome.</title>
        <authorList>
            <person name="Nygaard S."/>
            <person name="Hu H."/>
            <person name="Boomsma J."/>
            <person name="Zhang G."/>
        </authorList>
    </citation>
    <scope>NUCLEOTIDE SEQUENCE [LARGE SCALE GENOMIC DNA]</scope>
    <source>
        <strain evidence="10">MS0001</strain>
        <tissue evidence="10">Whole body</tissue>
    </source>
</reference>
<feature type="region of interest" description="Disordered" evidence="7">
    <location>
        <begin position="249"/>
        <end position="306"/>
    </location>
</feature>
<dbReference type="GO" id="GO:0006357">
    <property type="term" value="P:regulation of transcription by RNA polymerase II"/>
    <property type="evidence" value="ECO:0007669"/>
    <property type="project" value="TreeGrafter"/>
</dbReference>
<dbReference type="SUPFAM" id="SSF54695">
    <property type="entry name" value="POZ domain"/>
    <property type="match status" value="1"/>
</dbReference>
<dbReference type="PANTHER" id="PTHR23110:SF99">
    <property type="entry name" value="BROAD-COMPLEX CORE PROTEIN ISOFORM 6"/>
    <property type="match status" value="1"/>
</dbReference>
<feature type="compositionally biased region" description="Low complexity" evidence="7">
    <location>
        <begin position="270"/>
        <end position="285"/>
    </location>
</feature>
<keyword evidence="11" id="KW-1185">Reference proteome</keyword>
<dbReference type="GO" id="GO:0030707">
    <property type="term" value="P:follicle cell of egg chamber development"/>
    <property type="evidence" value="ECO:0007669"/>
    <property type="project" value="UniProtKB-ARBA"/>
</dbReference>
<dbReference type="Pfam" id="PF00651">
    <property type="entry name" value="BTB"/>
    <property type="match status" value="1"/>
</dbReference>
<keyword evidence="2" id="KW-0217">Developmental protein</keyword>
<protein>
    <submittedName>
        <fullName evidence="10">Broad-complex core protein isoforms 1/2/3/4/5</fullName>
    </submittedName>
</protein>
<dbReference type="SMART" id="SM00225">
    <property type="entry name" value="BTB"/>
    <property type="match status" value="1"/>
</dbReference>
<feature type="region of interest" description="Disordered" evidence="7">
    <location>
        <begin position="329"/>
        <end position="356"/>
    </location>
</feature>
<evidence type="ECO:0000256" key="5">
    <source>
        <dbReference type="ARBA" id="ARBA00023242"/>
    </source>
</evidence>
<feature type="compositionally biased region" description="Basic and acidic residues" evidence="7">
    <location>
        <begin position="182"/>
        <end position="197"/>
    </location>
</feature>
<dbReference type="EMBL" id="KQ977146">
    <property type="protein sequence ID" value="KYN05306.1"/>
    <property type="molecule type" value="Genomic_DNA"/>
</dbReference>
<feature type="compositionally biased region" description="Gly residues" evidence="7">
    <location>
        <begin position="254"/>
        <end position="263"/>
    </location>
</feature>
<dbReference type="GO" id="GO:0007423">
    <property type="term" value="P:sensory organ development"/>
    <property type="evidence" value="ECO:0007669"/>
    <property type="project" value="UniProtKB-ARBA"/>
</dbReference>
<evidence type="ECO:0000256" key="6">
    <source>
        <dbReference type="PROSITE-ProRule" id="PRU00042"/>
    </source>
</evidence>
<dbReference type="FunFam" id="3.30.710.10:FF:000118">
    <property type="entry name" value="Abrupt, isoform B"/>
    <property type="match status" value="1"/>
</dbReference>
<dbReference type="InterPro" id="IPR036236">
    <property type="entry name" value="Znf_C2H2_sf"/>
</dbReference>
<dbReference type="InterPro" id="IPR011333">
    <property type="entry name" value="SKP1/BTB/POZ_sf"/>
</dbReference>
<feature type="region of interest" description="Disordered" evidence="7">
    <location>
        <begin position="142"/>
        <end position="218"/>
    </location>
</feature>
<feature type="compositionally biased region" description="Polar residues" evidence="7">
    <location>
        <begin position="206"/>
        <end position="218"/>
    </location>
</feature>
<dbReference type="PROSITE" id="PS50097">
    <property type="entry name" value="BTB"/>
    <property type="match status" value="1"/>
</dbReference>
<feature type="domain" description="C2H2-type" evidence="9">
    <location>
        <begin position="534"/>
        <end position="562"/>
    </location>
</feature>
<dbReference type="GO" id="GO:0008270">
    <property type="term" value="F:zinc ion binding"/>
    <property type="evidence" value="ECO:0007669"/>
    <property type="project" value="UniProtKB-KW"/>
</dbReference>
<dbReference type="InterPro" id="IPR013087">
    <property type="entry name" value="Znf_C2H2_type"/>
</dbReference>
<comment type="subcellular location">
    <subcellularLocation>
        <location evidence="1">Nucleus</location>
    </subcellularLocation>
</comment>
<evidence type="ECO:0000313" key="10">
    <source>
        <dbReference type="EMBL" id="KYN05306.1"/>
    </source>
</evidence>
<name>A0A151IL16_9HYME</name>
<dbReference type="InterPro" id="IPR000210">
    <property type="entry name" value="BTB/POZ_dom"/>
</dbReference>
<organism evidence="10 11">
    <name type="scientific">Cyphomyrmex costatus</name>
    <dbReference type="NCBI Taxonomy" id="456900"/>
    <lineage>
        <taxon>Eukaryota</taxon>
        <taxon>Metazoa</taxon>
        <taxon>Ecdysozoa</taxon>
        <taxon>Arthropoda</taxon>
        <taxon>Hexapoda</taxon>
        <taxon>Insecta</taxon>
        <taxon>Pterygota</taxon>
        <taxon>Neoptera</taxon>
        <taxon>Endopterygota</taxon>
        <taxon>Hymenoptera</taxon>
        <taxon>Apocrita</taxon>
        <taxon>Aculeata</taxon>
        <taxon>Formicoidea</taxon>
        <taxon>Formicidae</taxon>
        <taxon>Myrmicinae</taxon>
        <taxon>Cyphomyrmex</taxon>
    </lineage>
</organism>
<sequence length="573" mass="64201">MVDTQHFCLRWNNYQSSITSAFENLRDDEDFVDVTLACDGKSLKAHRVVLSACSPYFRELLKSTPCKHPVIVLQDVAFSDLHALVEFIYHGEVNVHQRSLSSFLKTAEVLRVSGLTQQADQTDRDEGVIPLSHVRALAAGGNHLPFHDKSEETFPRGGGGSPTPVTPTPTTVQQLLRRAQIRRNERRTPDPHDESAKRPRVPSPPLNNNDATPTDFSMVKNNHLTSTKVEGNGVHDENSLVEENIKCEPLELTGGNGGGGGNAGNEDSSDSGAAASDRPPASASSNEHEPEPEHTSAQNFLPESKLFTSTPGSFNFSMAALTTDHTPLSGLGHGLQTPDLAGTSQDQEVTEEDGGWQSTTNIEYQRKVQESNQNTSTNRYDETMVAQSQSQELPIIDLLDNINDQMEIVLKSEPISPRMDELESCLLSNHTLERHTDLDSTYEYRHDDLRDKQQPQTSGRISNNDAPPPFNLRRLRSQRDLVRVKRVDTLRTYYESDHKSVNRTYCNFCQKTFSRAWSLQRHLADTHFYVPQSLSCDQCGRSYKSKNSLVSHKSQYHARKERKEQEAQCEVTY</sequence>
<gene>
    <name evidence="10" type="ORF">ALC62_03764</name>
</gene>
<evidence type="ECO:0000256" key="3">
    <source>
        <dbReference type="ARBA" id="ARBA00022723"/>
    </source>
</evidence>
<dbReference type="GO" id="GO:0048813">
    <property type="term" value="P:dendrite morphogenesis"/>
    <property type="evidence" value="ECO:0007669"/>
    <property type="project" value="UniProtKB-ARBA"/>
</dbReference>
<evidence type="ECO:0000256" key="2">
    <source>
        <dbReference type="ARBA" id="ARBA00022473"/>
    </source>
</evidence>
<evidence type="ECO:0000256" key="1">
    <source>
        <dbReference type="ARBA" id="ARBA00004123"/>
    </source>
</evidence>
<feature type="domain" description="BTB" evidence="8">
    <location>
        <begin position="32"/>
        <end position="97"/>
    </location>
</feature>
<evidence type="ECO:0000259" key="9">
    <source>
        <dbReference type="PROSITE" id="PS50157"/>
    </source>
</evidence>
<dbReference type="GO" id="GO:0005634">
    <property type="term" value="C:nucleus"/>
    <property type="evidence" value="ECO:0007669"/>
    <property type="project" value="UniProtKB-SubCell"/>
</dbReference>
<dbReference type="SUPFAM" id="SSF57667">
    <property type="entry name" value="beta-beta-alpha zinc fingers"/>
    <property type="match status" value="1"/>
</dbReference>
<dbReference type="InterPro" id="IPR051095">
    <property type="entry name" value="Dros_DevTransReg"/>
</dbReference>
<keyword evidence="5" id="KW-0539">Nucleus</keyword>
<feature type="compositionally biased region" description="Polar residues" evidence="7">
    <location>
        <begin position="454"/>
        <end position="465"/>
    </location>
</feature>
<accession>A0A151IL16</accession>
<evidence type="ECO:0000259" key="8">
    <source>
        <dbReference type="PROSITE" id="PS50097"/>
    </source>
</evidence>
<dbReference type="SMART" id="SM00355">
    <property type="entry name" value="ZnF_C2H2"/>
    <property type="match status" value="2"/>
</dbReference>
<dbReference type="STRING" id="456900.A0A151IL16"/>
<feature type="compositionally biased region" description="Basic and acidic residues" evidence="7">
    <location>
        <begin position="145"/>
        <end position="154"/>
    </location>
</feature>
<feature type="domain" description="C2H2-type" evidence="9">
    <location>
        <begin position="504"/>
        <end position="527"/>
    </location>
</feature>
<keyword evidence="4" id="KW-0677">Repeat</keyword>
<dbReference type="Pfam" id="PF00096">
    <property type="entry name" value="zf-C2H2"/>
    <property type="match status" value="2"/>
</dbReference>
<dbReference type="PROSITE" id="PS00028">
    <property type="entry name" value="ZINC_FINGER_C2H2_1"/>
    <property type="match status" value="2"/>
</dbReference>
<feature type="region of interest" description="Disordered" evidence="7">
    <location>
        <begin position="448"/>
        <end position="472"/>
    </location>
</feature>
<keyword evidence="3" id="KW-0479">Metal-binding</keyword>
<evidence type="ECO:0000313" key="11">
    <source>
        <dbReference type="Proteomes" id="UP000078542"/>
    </source>
</evidence>
<proteinExistence type="predicted"/>
<evidence type="ECO:0000256" key="4">
    <source>
        <dbReference type="ARBA" id="ARBA00022737"/>
    </source>
</evidence>
<evidence type="ECO:0000256" key="7">
    <source>
        <dbReference type="SAM" id="MobiDB-lite"/>
    </source>
</evidence>